<gene>
    <name evidence="2" type="ORF">OY187_29635</name>
</gene>
<evidence type="ECO:0000313" key="2">
    <source>
        <dbReference type="EMBL" id="MCZ0732221.1"/>
    </source>
</evidence>
<feature type="region of interest" description="Disordered" evidence="1">
    <location>
        <begin position="1"/>
        <end position="23"/>
    </location>
</feature>
<evidence type="ECO:0000313" key="3">
    <source>
        <dbReference type="Proteomes" id="UP001084650"/>
    </source>
</evidence>
<dbReference type="RefSeq" id="WP_268787975.1">
    <property type="nucleotide sequence ID" value="NZ_JAPQYE010000026.1"/>
</dbReference>
<dbReference type="Proteomes" id="UP001084650">
    <property type="component" value="Unassembled WGS sequence"/>
</dbReference>
<sequence length="207" mass="23786">MTTAETPAAPVNPDAPTSGGDRCEPTSYMKEGSTRTLLAPRPRWNPWAELDRHPQLRVKFTDIPDPHRFGELDFANREIRLDRKLNHSEMRCTVGHELVHWERGPLPPGSKHWADEEEIVDEIASCRLITFEDLLDVIREYPSGSLKAWSVRLWVDVPTLKSRLKCLRPHELEAIEDIRTEAQALTRAVGRLLKERQKKLAAEENDK</sequence>
<evidence type="ECO:0008006" key="4">
    <source>
        <dbReference type="Google" id="ProtNLM"/>
    </source>
</evidence>
<organism evidence="2 3">
    <name type="scientific">Mycolicibacterium iranicum</name>
    <name type="common">Mycobacterium iranicum</name>
    <dbReference type="NCBI Taxonomy" id="912594"/>
    <lineage>
        <taxon>Bacteria</taxon>
        <taxon>Bacillati</taxon>
        <taxon>Actinomycetota</taxon>
        <taxon>Actinomycetes</taxon>
        <taxon>Mycobacteriales</taxon>
        <taxon>Mycobacteriaceae</taxon>
        <taxon>Mycolicibacterium</taxon>
    </lineage>
</organism>
<comment type="caution">
    <text evidence="2">The sequence shown here is derived from an EMBL/GenBank/DDBJ whole genome shotgun (WGS) entry which is preliminary data.</text>
</comment>
<dbReference type="EMBL" id="JAPQYE010000026">
    <property type="protein sequence ID" value="MCZ0732221.1"/>
    <property type="molecule type" value="Genomic_DNA"/>
</dbReference>
<reference evidence="2" key="1">
    <citation type="submission" date="2022-12" db="EMBL/GenBank/DDBJ databases">
        <title>Whole genome sequence of Mycolicibacterium iranicum strain SBH312.</title>
        <authorList>
            <person name="Jani J."/>
            <person name="Arifin Mustapha Z."/>
            <person name="Ahmed K."/>
            <person name="Kai Ling C."/>
        </authorList>
    </citation>
    <scope>NUCLEOTIDE SEQUENCE</scope>
    <source>
        <strain evidence="2">SBH312</strain>
    </source>
</reference>
<evidence type="ECO:0000256" key="1">
    <source>
        <dbReference type="SAM" id="MobiDB-lite"/>
    </source>
</evidence>
<name>A0ABT4HQY7_MYCIR</name>
<keyword evidence="3" id="KW-1185">Reference proteome</keyword>
<protein>
    <recommendedName>
        <fullName evidence="4">IrrE N-terminal-like domain-containing protein</fullName>
    </recommendedName>
</protein>
<accession>A0ABT4HQY7</accession>
<proteinExistence type="predicted"/>